<dbReference type="PANTHER" id="PTHR33924:SF5">
    <property type="entry name" value="CATION-TRANSPORTING ATPASE"/>
    <property type="match status" value="1"/>
</dbReference>
<evidence type="ECO:0000256" key="1">
    <source>
        <dbReference type="SAM" id="MobiDB-lite"/>
    </source>
</evidence>
<proteinExistence type="predicted"/>
<reference evidence="2 3" key="1">
    <citation type="submission" date="2023-10" db="EMBL/GenBank/DDBJ databases">
        <title>Chromosome-scale genome assembly provides insights into flower coloration mechanisms of Canna indica.</title>
        <authorList>
            <person name="Li C."/>
        </authorList>
    </citation>
    <scope>NUCLEOTIDE SEQUENCE [LARGE SCALE GENOMIC DNA]</scope>
    <source>
        <tissue evidence="2">Flower</tissue>
    </source>
</reference>
<accession>A0AAQ3QBR1</accession>
<evidence type="ECO:0000313" key="2">
    <source>
        <dbReference type="EMBL" id="WOL06846.1"/>
    </source>
</evidence>
<dbReference type="AlphaFoldDB" id="A0AAQ3QBR1"/>
<gene>
    <name evidence="2" type="ORF">Cni_G15580</name>
</gene>
<dbReference type="EMBL" id="CP136894">
    <property type="protein sequence ID" value="WOL06846.1"/>
    <property type="molecule type" value="Genomic_DNA"/>
</dbReference>
<keyword evidence="3" id="KW-1185">Reference proteome</keyword>
<protein>
    <submittedName>
        <fullName evidence="2">Uncharacterized protein</fullName>
    </submittedName>
</protein>
<sequence length="503" mass="55812">MLDAATIEEAKLLGNQHKEVISDITIADSSIEHVDPCLTLGRSGSVTSLSFRHDSLPTSAKEIGIDYCPIEANNECNKSRNNLVGLGLDLNSDYTLNIAEHNPFYPFKNLREIKSTDASECGSTTGPFKESEPLRMWKQMKQNGFLSSSHGGIPMPKQQSHQPRKRKDDKLQCMGEFAKREQVGKFAKFVAPSGLLSGLNPGIINHVRNSKQVHSIIEAIVQYEKHDVQTHNKITDCTGRGSKNTNERRKDHTCTYDSLYASKPSFPSSRGYTGEVKEIDTVRCNLQKGVCSTSQITTECKDDGLTLKLSSATALVSENANSTTTDEFSANQGNFNSLSLEAANVASQWLDLLQQDIKGRLAALRRSRKRVRNVLQTELPYLLTKEFMFNEENEPCFAISSELGASTKSISEMHVARWKSLFGQMDKSLYDEGKQLDNWLKQVQEMQLHCENGLKFVSDASSHLGSASNPSSNVKKSDAQHAVWAAAASIYSTSNWIMTKENV</sequence>
<dbReference type="PANTHER" id="PTHR33924">
    <property type="entry name" value="CATION-TRANSPORTING ATPASE"/>
    <property type="match status" value="1"/>
</dbReference>
<name>A0AAQ3QBR1_9LILI</name>
<dbReference type="Proteomes" id="UP001327560">
    <property type="component" value="Chromosome 5"/>
</dbReference>
<evidence type="ECO:0000313" key="3">
    <source>
        <dbReference type="Proteomes" id="UP001327560"/>
    </source>
</evidence>
<feature type="region of interest" description="Disordered" evidence="1">
    <location>
        <begin position="145"/>
        <end position="169"/>
    </location>
</feature>
<organism evidence="2 3">
    <name type="scientific">Canna indica</name>
    <name type="common">Indian-shot</name>
    <dbReference type="NCBI Taxonomy" id="4628"/>
    <lineage>
        <taxon>Eukaryota</taxon>
        <taxon>Viridiplantae</taxon>
        <taxon>Streptophyta</taxon>
        <taxon>Embryophyta</taxon>
        <taxon>Tracheophyta</taxon>
        <taxon>Spermatophyta</taxon>
        <taxon>Magnoliopsida</taxon>
        <taxon>Liliopsida</taxon>
        <taxon>Zingiberales</taxon>
        <taxon>Cannaceae</taxon>
        <taxon>Canna</taxon>
    </lineage>
</organism>